<protein>
    <submittedName>
        <fullName evidence="1">Uncharacterized protein</fullName>
    </submittedName>
</protein>
<gene>
    <name evidence="1" type="ORF">DSO57_1008158</name>
</gene>
<proteinExistence type="predicted"/>
<dbReference type="EMBL" id="QTSX02003575">
    <property type="protein sequence ID" value="KAJ9070417.1"/>
    <property type="molecule type" value="Genomic_DNA"/>
</dbReference>
<organism evidence="1 2">
    <name type="scientific">Entomophthora muscae</name>
    <dbReference type="NCBI Taxonomy" id="34485"/>
    <lineage>
        <taxon>Eukaryota</taxon>
        <taxon>Fungi</taxon>
        <taxon>Fungi incertae sedis</taxon>
        <taxon>Zoopagomycota</taxon>
        <taxon>Entomophthoromycotina</taxon>
        <taxon>Entomophthoromycetes</taxon>
        <taxon>Entomophthorales</taxon>
        <taxon>Entomophthoraceae</taxon>
        <taxon>Entomophthora</taxon>
    </lineage>
</organism>
<dbReference type="Proteomes" id="UP001165960">
    <property type="component" value="Unassembled WGS sequence"/>
</dbReference>
<evidence type="ECO:0000313" key="1">
    <source>
        <dbReference type="EMBL" id="KAJ9070417.1"/>
    </source>
</evidence>
<reference evidence="1" key="1">
    <citation type="submission" date="2022-04" db="EMBL/GenBank/DDBJ databases">
        <title>Genome of the entomopathogenic fungus Entomophthora muscae.</title>
        <authorList>
            <person name="Elya C."/>
            <person name="Lovett B.R."/>
            <person name="Lee E."/>
            <person name="Macias A.M."/>
            <person name="Hajek A.E."/>
            <person name="De Bivort B.L."/>
            <person name="Kasson M.T."/>
            <person name="De Fine Licht H.H."/>
            <person name="Stajich J.E."/>
        </authorList>
    </citation>
    <scope>NUCLEOTIDE SEQUENCE</scope>
    <source>
        <strain evidence="1">Berkeley</strain>
    </source>
</reference>
<comment type="caution">
    <text evidence="1">The sequence shown here is derived from an EMBL/GenBank/DDBJ whole genome shotgun (WGS) entry which is preliminary data.</text>
</comment>
<accession>A0ACC2T771</accession>
<evidence type="ECO:0000313" key="2">
    <source>
        <dbReference type="Proteomes" id="UP001165960"/>
    </source>
</evidence>
<feature type="non-terminal residue" evidence="1">
    <location>
        <position position="174"/>
    </location>
</feature>
<keyword evidence="2" id="KW-1185">Reference proteome</keyword>
<name>A0ACC2T771_9FUNG</name>
<sequence length="174" mass="19450">MTRLISSTHSADQPIGVILPFLLPNDIINIPRSLGVDDTFIDFVIPGSHTGRIHPTITEQASQFQKDSKRKKYTGSCPTSSRSKVPRLTHVTVMQSIWIAQKPAGMINSQQHQTSIYPYCPTAMFDKHFPFAHQGMPNLVPIHKVSWLPLLAMLVHLPASIEQSNSIKSHHPNK</sequence>